<dbReference type="Gene3D" id="1.10.540.10">
    <property type="entry name" value="Acyl-CoA dehydrogenase/oxidase, N-terminal domain"/>
    <property type="match status" value="1"/>
</dbReference>
<evidence type="ECO:0000256" key="2">
    <source>
        <dbReference type="ARBA" id="ARBA00009347"/>
    </source>
</evidence>
<sequence length="385" mass="41188">MRFEPTDEQRAVREEARGLVREELEPEAARLDGEGAYPGEFLAELGDRGLAGLLLPEEYGGRGGGLVELALVTEELSAGLMSAAAAFGLHVGVAAVVERFGKDDLKRDVLPGMARMGTVGALGLSEDEAGSDKSTLATTARREGDEWVLDGHKRWVTNFEEADVVLTYARTGPADGSGNATAFLLPAGDLELDRRWDTLGARSVSTCRVTLEGVRVPDDRRVGSVDGALAERGRVRTGVNVPARAVGLARAALEDAAAYAEEREQFGRAIGEFQGIRWRVADMTERVEAARLLTLRAADLADRARDDAGRGDADPGRALRLAKVNATEAAVENANEALQTLGGVGYTRDRAVERYLRDARLLTIAGGPNEVHRDAVADAAFERGR</sequence>
<dbReference type="KEGG" id="halu:HUG12_15105"/>
<evidence type="ECO:0000259" key="8">
    <source>
        <dbReference type="Pfam" id="PF02771"/>
    </source>
</evidence>
<dbReference type="InterPro" id="IPR037069">
    <property type="entry name" value="AcylCoA_DH/ox_N_sf"/>
</dbReference>
<organism evidence="9 10">
    <name type="scientific">Halorarum salinum</name>
    <dbReference type="NCBI Taxonomy" id="2743089"/>
    <lineage>
        <taxon>Archaea</taxon>
        <taxon>Methanobacteriati</taxon>
        <taxon>Methanobacteriota</taxon>
        <taxon>Stenosarchaea group</taxon>
        <taxon>Halobacteria</taxon>
        <taxon>Halobacteriales</taxon>
        <taxon>Haloferacaceae</taxon>
        <taxon>Halorarum</taxon>
    </lineage>
</organism>
<dbReference type="RefSeq" id="WP_179269572.1">
    <property type="nucleotide sequence ID" value="NZ_CP058579.1"/>
</dbReference>
<feature type="domain" description="Acyl-CoA oxidase/dehydrogenase middle" evidence="7">
    <location>
        <begin position="121"/>
        <end position="214"/>
    </location>
</feature>
<keyword evidence="4 5" id="KW-0274">FAD</keyword>
<evidence type="ECO:0000256" key="5">
    <source>
        <dbReference type="RuleBase" id="RU362125"/>
    </source>
</evidence>
<dbReference type="GeneID" id="56038814"/>
<dbReference type="InterPro" id="IPR006089">
    <property type="entry name" value="Acyl-CoA_DH_CS"/>
</dbReference>
<evidence type="ECO:0000259" key="7">
    <source>
        <dbReference type="Pfam" id="PF02770"/>
    </source>
</evidence>
<dbReference type="OrthoDB" id="275197at2157"/>
<dbReference type="InterPro" id="IPR013786">
    <property type="entry name" value="AcylCoA_DH/ox_N"/>
</dbReference>
<dbReference type="InterPro" id="IPR009100">
    <property type="entry name" value="AcylCoA_DH/oxidase_NM_dom_sf"/>
</dbReference>
<dbReference type="Pfam" id="PF02771">
    <property type="entry name" value="Acyl-CoA_dh_N"/>
    <property type="match status" value="1"/>
</dbReference>
<dbReference type="PANTHER" id="PTHR43884">
    <property type="entry name" value="ACYL-COA DEHYDROGENASE"/>
    <property type="match status" value="1"/>
</dbReference>
<dbReference type="PIRSF" id="PIRSF016578">
    <property type="entry name" value="HsaA"/>
    <property type="match status" value="1"/>
</dbReference>
<accession>A0A7D5LC82</accession>
<gene>
    <name evidence="9" type="ORF">HUG12_15105</name>
</gene>
<dbReference type="Pfam" id="PF02770">
    <property type="entry name" value="Acyl-CoA_dh_M"/>
    <property type="match status" value="1"/>
</dbReference>
<comment type="similarity">
    <text evidence="2 5">Belongs to the acyl-CoA dehydrogenase family.</text>
</comment>
<dbReference type="SUPFAM" id="SSF47203">
    <property type="entry name" value="Acyl-CoA dehydrogenase C-terminal domain-like"/>
    <property type="match status" value="1"/>
</dbReference>
<dbReference type="Gene3D" id="1.20.140.10">
    <property type="entry name" value="Butyryl-CoA Dehydrogenase, subunit A, domain 3"/>
    <property type="match status" value="1"/>
</dbReference>
<keyword evidence="5" id="KW-0560">Oxidoreductase</keyword>
<keyword evidence="10" id="KW-1185">Reference proteome</keyword>
<feature type="domain" description="Acyl-CoA dehydrogenase/oxidase C-terminal" evidence="6">
    <location>
        <begin position="241"/>
        <end position="379"/>
    </location>
</feature>
<dbReference type="GO" id="GO:0003995">
    <property type="term" value="F:acyl-CoA dehydrogenase activity"/>
    <property type="evidence" value="ECO:0007669"/>
    <property type="project" value="InterPro"/>
</dbReference>
<dbReference type="Proteomes" id="UP000509626">
    <property type="component" value="Chromosome"/>
</dbReference>
<evidence type="ECO:0000256" key="3">
    <source>
        <dbReference type="ARBA" id="ARBA00022630"/>
    </source>
</evidence>
<dbReference type="EMBL" id="CP058579">
    <property type="protein sequence ID" value="QLG62987.1"/>
    <property type="molecule type" value="Genomic_DNA"/>
</dbReference>
<dbReference type="GO" id="GO:0050660">
    <property type="term" value="F:flavin adenine dinucleotide binding"/>
    <property type="evidence" value="ECO:0007669"/>
    <property type="project" value="InterPro"/>
</dbReference>
<dbReference type="PANTHER" id="PTHR43884:SF12">
    <property type="entry name" value="ISOVALERYL-COA DEHYDROGENASE, MITOCHONDRIAL-RELATED"/>
    <property type="match status" value="1"/>
</dbReference>
<dbReference type="InterPro" id="IPR046373">
    <property type="entry name" value="Acyl-CoA_Oxase/DH_mid-dom_sf"/>
</dbReference>
<comment type="cofactor">
    <cofactor evidence="1 5">
        <name>FAD</name>
        <dbReference type="ChEBI" id="CHEBI:57692"/>
    </cofactor>
</comment>
<dbReference type="Pfam" id="PF00441">
    <property type="entry name" value="Acyl-CoA_dh_1"/>
    <property type="match status" value="1"/>
</dbReference>
<feature type="domain" description="Acyl-CoA dehydrogenase/oxidase N-terminal" evidence="8">
    <location>
        <begin position="6"/>
        <end position="116"/>
    </location>
</feature>
<evidence type="ECO:0000259" key="6">
    <source>
        <dbReference type="Pfam" id="PF00441"/>
    </source>
</evidence>
<dbReference type="Gene3D" id="2.40.110.10">
    <property type="entry name" value="Butyryl-CoA Dehydrogenase, subunit A, domain 2"/>
    <property type="match status" value="1"/>
</dbReference>
<reference evidence="9 10" key="1">
    <citation type="submission" date="2020-06" db="EMBL/GenBank/DDBJ databases">
        <title>NJ-3-1, isolated from saline soil.</title>
        <authorList>
            <person name="Cui H.L."/>
            <person name="Shi X."/>
        </authorList>
    </citation>
    <scope>NUCLEOTIDE SEQUENCE [LARGE SCALE GENOMIC DNA]</scope>
    <source>
        <strain evidence="9 10">NJ-3-1</strain>
    </source>
</reference>
<dbReference type="PROSITE" id="PS00073">
    <property type="entry name" value="ACYL_COA_DH_2"/>
    <property type="match status" value="1"/>
</dbReference>
<proteinExistence type="inferred from homology"/>
<dbReference type="InterPro" id="IPR006091">
    <property type="entry name" value="Acyl-CoA_Oxase/DH_mid-dom"/>
</dbReference>
<evidence type="ECO:0000313" key="10">
    <source>
        <dbReference type="Proteomes" id="UP000509626"/>
    </source>
</evidence>
<protein>
    <submittedName>
        <fullName evidence="9">Acyl-CoA dehydrogenase family protein</fullName>
    </submittedName>
</protein>
<dbReference type="InterPro" id="IPR009075">
    <property type="entry name" value="AcylCo_DH/oxidase_C"/>
</dbReference>
<dbReference type="SUPFAM" id="SSF56645">
    <property type="entry name" value="Acyl-CoA dehydrogenase NM domain-like"/>
    <property type="match status" value="1"/>
</dbReference>
<name>A0A7D5LC82_9EURY</name>
<evidence type="ECO:0000256" key="4">
    <source>
        <dbReference type="ARBA" id="ARBA00022827"/>
    </source>
</evidence>
<evidence type="ECO:0000256" key="1">
    <source>
        <dbReference type="ARBA" id="ARBA00001974"/>
    </source>
</evidence>
<dbReference type="FunFam" id="1.20.140.10:FF:000004">
    <property type="entry name" value="Acyl-CoA dehydrogenase FadE25"/>
    <property type="match status" value="1"/>
</dbReference>
<evidence type="ECO:0000313" key="9">
    <source>
        <dbReference type="EMBL" id="QLG62987.1"/>
    </source>
</evidence>
<keyword evidence="3 5" id="KW-0285">Flavoprotein</keyword>
<dbReference type="InterPro" id="IPR036250">
    <property type="entry name" value="AcylCo_DH-like_C"/>
</dbReference>
<dbReference type="AlphaFoldDB" id="A0A7D5LC82"/>